<dbReference type="RefSeq" id="WP_015863720.1">
    <property type="nucleotide sequence ID" value="NZ_CP133588.1"/>
</dbReference>
<comment type="similarity">
    <text evidence="2">Belongs to the pterin-4-alpha-carbinolamine dehydratase family.</text>
</comment>
<dbReference type="InterPro" id="IPR036428">
    <property type="entry name" value="PCD_sf"/>
</dbReference>
<evidence type="ECO:0000313" key="5">
    <source>
        <dbReference type="EMBL" id="KYD30542.1"/>
    </source>
</evidence>
<dbReference type="CDD" id="cd00488">
    <property type="entry name" value="PCD_DCoH"/>
    <property type="match status" value="1"/>
</dbReference>
<dbReference type="SUPFAM" id="SSF55248">
    <property type="entry name" value="PCD-like"/>
    <property type="match status" value="1"/>
</dbReference>
<protein>
    <recommendedName>
        <fullName evidence="3">4a-hydroxytetrahydrobiopterin dehydratase</fullName>
        <ecNumber evidence="3">4.2.1.96</ecNumber>
    </recommendedName>
</protein>
<dbReference type="PATRIC" id="fig|153151.4.peg.3073"/>
<dbReference type="NCBIfam" id="NF002017">
    <property type="entry name" value="PRK00823.1-2"/>
    <property type="match status" value="1"/>
</dbReference>
<evidence type="ECO:0000256" key="4">
    <source>
        <dbReference type="ARBA" id="ARBA00023239"/>
    </source>
</evidence>
<dbReference type="EMBL" id="LQYW01000049">
    <property type="protein sequence ID" value="KYD30542.1"/>
    <property type="molecule type" value="Genomic_DNA"/>
</dbReference>
<comment type="catalytic activity">
    <reaction evidence="1">
        <text>(4aS,6R)-4a-hydroxy-L-erythro-5,6,7,8-tetrahydrobiopterin = (6R)-L-erythro-6,7-dihydrobiopterin + H2O</text>
        <dbReference type="Rhea" id="RHEA:11920"/>
        <dbReference type="ChEBI" id="CHEBI:15377"/>
        <dbReference type="ChEBI" id="CHEBI:15642"/>
        <dbReference type="ChEBI" id="CHEBI:43120"/>
        <dbReference type="EC" id="4.2.1.96"/>
    </reaction>
</comment>
<proteinExistence type="inferred from homology"/>
<dbReference type="Gene3D" id="3.30.1360.20">
    <property type="entry name" value="Transcriptional coactivator/pterin dehydratase"/>
    <property type="match status" value="1"/>
</dbReference>
<dbReference type="AlphaFoldDB" id="A0A150N1U0"/>
<gene>
    <name evidence="5" type="ORF">B4110_1582</name>
</gene>
<evidence type="ECO:0000256" key="3">
    <source>
        <dbReference type="ARBA" id="ARBA00013252"/>
    </source>
</evidence>
<name>A0A150N1U0_9BACL</name>
<dbReference type="GO" id="GO:0006729">
    <property type="term" value="P:tetrahydrobiopterin biosynthetic process"/>
    <property type="evidence" value="ECO:0007669"/>
    <property type="project" value="InterPro"/>
</dbReference>
<dbReference type="InterPro" id="IPR001533">
    <property type="entry name" value="Pterin_deHydtase"/>
</dbReference>
<dbReference type="Pfam" id="PF01329">
    <property type="entry name" value="Pterin_4a"/>
    <property type="match status" value="1"/>
</dbReference>
<evidence type="ECO:0000256" key="1">
    <source>
        <dbReference type="ARBA" id="ARBA00001554"/>
    </source>
</evidence>
<dbReference type="GO" id="GO:0008124">
    <property type="term" value="F:4-alpha-hydroxytetrahydrobiopterin dehydratase activity"/>
    <property type="evidence" value="ECO:0007669"/>
    <property type="project" value="UniProtKB-EC"/>
</dbReference>
<evidence type="ECO:0000256" key="2">
    <source>
        <dbReference type="ARBA" id="ARBA00006472"/>
    </source>
</evidence>
<organism evidence="5 6">
    <name type="scientific">Parageobacillus toebii</name>
    <dbReference type="NCBI Taxonomy" id="153151"/>
    <lineage>
        <taxon>Bacteria</taxon>
        <taxon>Bacillati</taxon>
        <taxon>Bacillota</taxon>
        <taxon>Bacilli</taxon>
        <taxon>Bacillales</taxon>
        <taxon>Anoxybacillaceae</taxon>
        <taxon>Parageobacillus</taxon>
    </lineage>
</organism>
<dbReference type="EC" id="4.2.1.96" evidence="3"/>
<accession>A0A150N1U0</accession>
<evidence type="ECO:0000313" key="6">
    <source>
        <dbReference type="Proteomes" id="UP000075324"/>
    </source>
</evidence>
<sequence>MRLTEEEVQTLLHEMEGWKLVEERWIAKKYRFQDYLQGIEFVRQIAAISEEANHHPFISIDYKLITVKISSWRAKGLTKLDFELAKKYDEVYDKMK</sequence>
<dbReference type="Proteomes" id="UP000075324">
    <property type="component" value="Unassembled WGS sequence"/>
</dbReference>
<comment type="caution">
    <text evidence="5">The sequence shown here is derived from an EMBL/GenBank/DDBJ whole genome shotgun (WGS) entry which is preliminary data.</text>
</comment>
<keyword evidence="4 5" id="KW-0456">Lyase</keyword>
<dbReference type="PANTHER" id="PTHR12599:SF0">
    <property type="entry name" value="PTERIN-4-ALPHA-CARBINOLAMINE DEHYDRATASE"/>
    <property type="match status" value="1"/>
</dbReference>
<dbReference type="PANTHER" id="PTHR12599">
    <property type="entry name" value="PTERIN-4-ALPHA-CARBINOLAMINE DEHYDRATASE"/>
    <property type="match status" value="1"/>
</dbReference>
<reference evidence="5 6" key="1">
    <citation type="submission" date="2016-01" db="EMBL/GenBank/DDBJ databases">
        <title>Draft Genome Sequences of Seven Thermophilic Sporeformers Isolated from Foods.</title>
        <authorList>
            <person name="Berendsen E.M."/>
            <person name="Wells-Bennik M.H."/>
            <person name="Krawcyk A.O."/>
            <person name="De Jong A."/>
            <person name="Holsappel S."/>
            <person name="Eijlander R.T."/>
            <person name="Kuipers O.P."/>
        </authorList>
    </citation>
    <scope>NUCLEOTIDE SEQUENCE [LARGE SCALE GENOMIC DNA]</scope>
    <source>
        <strain evidence="5 6">B4110</strain>
    </source>
</reference>